<gene>
    <name evidence="1" type="ORF">C1645_832063</name>
</gene>
<reference evidence="1 2" key="1">
    <citation type="submission" date="2018-06" db="EMBL/GenBank/DDBJ databases">
        <title>Comparative genomics reveals the genomic features of Rhizophagus irregularis, R. cerebriforme, R. diaphanum and Gigaspora rosea, and their symbiotic lifestyle signature.</title>
        <authorList>
            <person name="Morin E."/>
            <person name="San Clemente H."/>
            <person name="Chen E.C.H."/>
            <person name="De La Providencia I."/>
            <person name="Hainaut M."/>
            <person name="Kuo A."/>
            <person name="Kohler A."/>
            <person name="Murat C."/>
            <person name="Tang N."/>
            <person name="Roy S."/>
            <person name="Loubradou J."/>
            <person name="Henrissat B."/>
            <person name="Grigoriev I.V."/>
            <person name="Corradi N."/>
            <person name="Roux C."/>
            <person name="Martin F.M."/>
        </authorList>
    </citation>
    <scope>NUCLEOTIDE SEQUENCE [LARGE SCALE GENOMIC DNA]</scope>
    <source>
        <strain evidence="1 2">DAOM 227022</strain>
    </source>
</reference>
<organism evidence="1 2">
    <name type="scientific">Glomus cerebriforme</name>
    <dbReference type="NCBI Taxonomy" id="658196"/>
    <lineage>
        <taxon>Eukaryota</taxon>
        <taxon>Fungi</taxon>
        <taxon>Fungi incertae sedis</taxon>
        <taxon>Mucoromycota</taxon>
        <taxon>Glomeromycotina</taxon>
        <taxon>Glomeromycetes</taxon>
        <taxon>Glomerales</taxon>
        <taxon>Glomeraceae</taxon>
        <taxon>Glomus</taxon>
    </lineage>
</organism>
<dbReference type="OrthoDB" id="2447531at2759"/>
<comment type="caution">
    <text evidence="1">The sequence shown here is derived from an EMBL/GenBank/DDBJ whole genome shotgun (WGS) entry which is preliminary data.</text>
</comment>
<dbReference type="EMBL" id="QKYT01000483">
    <property type="protein sequence ID" value="RIA84569.1"/>
    <property type="molecule type" value="Genomic_DNA"/>
</dbReference>
<evidence type="ECO:0000313" key="1">
    <source>
        <dbReference type="EMBL" id="RIA84569.1"/>
    </source>
</evidence>
<dbReference type="AlphaFoldDB" id="A0A397SI65"/>
<dbReference type="Proteomes" id="UP000265703">
    <property type="component" value="Unassembled WGS sequence"/>
</dbReference>
<protein>
    <submittedName>
        <fullName evidence="1">Uncharacterized protein</fullName>
    </submittedName>
</protein>
<evidence type="ECO:0000313" key="2">
    <source>
        <dbReference type="Proteomes" id="UP000265703"/>
    </source>
</evidence>
<proteinExistence type="predicted"/>
<accession>A0A397SI65</accession>
<keyword evidence="2" id="KW-1185">Reference proteome</keyword>
<name>A0A397SI65_9GLOM</name>
<sequence>MYETTKCSTKRTCLIDWIQYYRQPYVLASLNKYISNMENEVWERYGNNTNAAEATHAQANREGKQLKLLTAIMRSDFT</sequence>